<gene>
    <name evidence="1" type="ORF">DPMN_085884</name>
</gene>
<dbReference type="EMBL" id="JAIWYP010000016">
    <property type="protein sequence ID" value="KAH3698364.1"/>
    <property type="molecule type" value="Genomic_DNA"/>
</dbReference>
<dbReference type="AlphaFoldDB" id="A0A9D4BKN7"/>
<reference evidence="1" key="2">
    <citation type="submission" date="2020-11" db="EMBL/GenBank/DDBJ databases">
        <authorList>
            <person name="McCartney M.A."/>
            <person name="Auch B."/>
            <person name="Kono T."/>
            <person name="Mallez S."/>
            <person name="Becker A."/>
            <person name="Gohl D.M."/>
            <person name="Silverstein K.A.T."/>
            <person name="Koren S."/>
            <person name="Bechman K.B."/>
            <person name="Herman A."/>
            <person name="Abrahante J.E."/>
            <person name="Garbe J."/>
        </authorList>
    </citation>
    <scope>NUCLEOTIDE SEQUENCE</scope>
    <source>
        <strain evidence="1">Duluth1</strain>
        <tissue evidence="1">Whole animal</tissue>
    </source>
</reference>
<comment type="caution">
    <text evidence="1">The sequence shown here is derived from an EMBL/GenBank/DDBJ whole genome shotgun (WGS) entry which is preliminary data.</text>
</comment>
<dbReference type="Proteomes" id="UP000828390">
    <property type="component" value="Unassembled WGS sequence"/>
</dbReference>
<proteinExistence type="predicted"/>
<name>A0A9D4BKN7_DREPO</name>
<evidence type="ECO:0000313" key="2">
    <source>
        <dbReference type="Proteomes" id="UP000828390"/>
    </source>
</evidence>
<evidence type="ECO:0000313" key="1">
    <source>
        <dbReference type="EMBL" id="KAH3698364.1"/>
    </source>
</evidence>
<accession>A0A9D4BKN7</accession>
<sequence length="80" mass="9030">MEGNLYNQNNSDMMYEAINSPSQEASNSNMQPTTECIYAASRLQSNELSFSVPSPPDFVRTPLQDEFKITCHKCCCDKID</sequence>
<reference evidence="1" key="1">
    <citation type="journal article" date="2019" name="bioRxiv">
        <title>The Genome of the Zebra Mussel, Dreissena polymorpha: A Resource for Invasive Species Research.</title>
        <authorList>
            <person name="McCartney M.A."/>
            <person name="Auch B."/>
            <person name="Kono T."/>
            <person name="Mallez S."/>
            <person name="Zhang Y."/>
            <person name="Obille A."/>
            <person name="Becker A."/>
            <person name="Abrahante J.E."/>
            <person name="Garbe J."/>
            <person name="Badalamenti J.P."/>
            <person name="Herman A."/>
            <person name="Mangelson H."/>
            <person name="Liachko I."/>
            <person name="Sullivan S."/>
            <person name="Sone E.D."/>
            <person name="Koren S."/>
            <person name="Silverstein K.A.T."/>
            <person name="Beckman K.B."/>
            <person name="Gohl D.M."/>
        </authorList>
    </citation>
    <scope>NUCLEOTIDE SEQUENCE</scope>
    <source>
        <strain evidence="1">Duluth1</strain>
        <tissue evidence="1">Whole animal</tissue>
    </source>
</reference>
<keyword evidence="2" id="KW-1185">Reference proteome</keyword>
<protein>
    <submittedName>
        <fullName evidence="1">Uncharacterized protein</fullName>
    </submittedName>
</protein>
<organism evidence="1 2">
    <name type="scientific">Dreissena polymorpha</name>
    <name type="common">Zebra mussel</name>
    <name type="synonym">Mytilus polymorpha</name>
    <dbReference type="NCBI Taxonomy" id="45954"/>
    <lineage>
        <taxon>Eukaryota</taxon>
        <taxon>Metazoa</taxon>
        <taxon>Spiralia</taxon>
        <taxon>Lophotrochozoa</taxon>
        <taxon>Mollusca</taxon>
        <taxon>Bivalvia</taxon>
        <taxon>Autobranchia</taxon>
        <taxon>Heteroconchia</taxon>
        <taxon>Euheterodonta</taxon>
        <taxon>Imparidentia</taxon>
        <taxon>Neoheterodontei</taxon>
        <taxon>Myida</taxon>
        <taxon>Dreissenoidea</taxon>
        <taxon>Dreissenidae</taxon>
        <taxon>Dreissena</taxon>
    </lineage>
</organism>